<comment type="caution">
    <text evidence="2">The sequence shown here is derived from an EMBL/GenBank/DDBJ whole genome shotgun (WGS) entry which is preliminary data.</text>
</comment>
<dbReference type="EMBL" id="BJLD01000016">
    <property type="protein sequence ID" value="GEA44715.1"/>
    <property type="molecule type" value="Genomic_DNA"/>
</dbReference>
<name>A0ABC9ZJG6_CORST</name>
<feature type="region of interest" description="Disordered" evidence="1">
    <location>
        <begin position="1"/>
        <end position="54"/>
    </location>
</feature>
<dbReference type="EMBL" id="BJLD01000001">
    <property type="protein sequence ID" value="GEA42046.1"/>
    <property type="molecule type" value="Genomic_DNA"/>
</dbReference>
<dbReference type="Proteomes" id="UP000315234">
    <property type="component" value="Unassembled WGS sequence"/>
</dbReference>
<evidence type="ECO:0000313" key="3">
    <source>
        <dbReference type="EMBL" id="GEA44715.1"/>
    </source>
</evidence>
<proteinExistence type="predicted"/>
<evidence type="ECO:0000256" key="1">
    <source>
        <dbReference type="SAM" id="MobiDB-lite"/>
    </source>
</evidence>
<sequence length="134" mass="14932">MGGNQGAGTEAEDAPEEDHLLDGPYGKYDPRAGAYGDDDTGGGPYDPETGLRDWYAPTPAEAQRPVGAQQISWLQILESWNAIECDLHTIYHIDVESGDLQHRTWRWLEIRIADLINQPSRLRQALSLTSEITK</sequence>
<protein>
    <submittedName>
        <fullName evidence="2">Uncharacterized protein</fullName>
    </submittedName>
</protein>
<evidence type="ECO:0000313" key="4">
    <source>
        <dbReference type="Proteomes" id="UP000315234"/>
    </source>
</evidence>
<dbReference type="RefSeq" id="WP_141276700.1">
    <property type="nucleotide sequence ID" value="NZ_BJLD01000001.1"/>
</dbReference>
<dbReference type="AlphaFoldDB" id="A0ABC9ZJG6"/>
<accession>A0ABC9ZJG6</accession>
<organism evidence="2 4">
    <name type="scientific">Corynebacterium striatum</name>
    <dbReference type="NCBI Taxonomy" id="43770"/>
    <lineage>
        <taxon>Bacteria</taxon>
        <taxon>Bacillati</taxon>
        <taxon>Actinomycetota</taxon>
        <taxon>Actinomycetes</taxon>
        <taxon>Mycobacteriales</taxon>
        <taxon>Corynebacteriaceae</taxon>
        <taxon>Corynebacterium</taxon>
    </lineage>
</organism>
<gene>
    <name evidence="2" type="ORF">Cst04h_02160</name>
    <name evidence="3" type="ORF">Cst04h_28850</name>
</gene>
<evidence type="ECO:0000313" key="2">
    <source>
        <dbReference type="EMBL" id="GEA42046.1"/>
    </source>
</evidence>
<reference evidence="2 4" key="1">
    <citation type="submission" date="2019-06" db="EMBL/GenBank/DDBJ databases">
        <title>Draft genome sequence of Corynebacterium striatum NBRC 15291.</title>
        <authorList>
            <person name="Miura T."/>
            <person name="Furukawa M."/>
            <person name="Shimamura M."/>
            <person name="Ohyama Y."/>
            <person name="Yamazoe A."/>
            <person name="Kawasaki H."/>
        </authorList>
    </citation>
    <scope>NUCLEOTIDE SEQUENCE [LARGE SCALE GENOMIC DNA]</scope>
    <source>
        <strain evidence="2 4">NBRC 15291</strain>
    </source>
</reference>